<dbReference type="InterPro" id="IPR014729">
    <property type="entry name" value="Rossmann-like_a/b/a_fold"/>
</dbReference>
<protein>
    <recommendedName>
        <fullName evidence="3">asparagine synthase (glutamine-hydrolyzing)</fullName>
        <ecNumber evidence="3">6.3.5.4</ecNumber>
    </recommendedName>
</protein>
<evidence type="ECO:0000256" key="2">
    <source>
        <dbReference type="ARBA" id="ARBA00005752"/>
    </source>
</evidence>
<comment type="catalytic activity">
    <reaction evidence="7">
        <text>L-aspartate + L-glutamine + ATP + H2O = L-asparagine + L-glutamate + AMP + diphosphate + H(+)</text>
        <dbReference type="Rhea" id="RHEA:12228"/>
        <dbReference type="ChEBI" id="CHEBI:15377"/>
        <dbReference type="ChEBI" id="CHEBI:15378"/>
        <dbReference type="ChEBI" id="CHEBI:29985"/>
        <dbReference type="ChEBI" id="CHEBI:29991"/>
        <dbReference type="ChEBI" id="CHEBI:30616"/>
        <dbReference type="ChEBI" id="CHEBI:33019"/>
        <dbReference type="ChEBI" id="CHEBI:58048"/>
        <dbReference type="ChEBI" id="CHEBI:58359"/>
        <dbReference type="ChEBI" id="CHEBI:456215"/>
        <dbReference type="EC" id="6.3.5.4"/>
    </reaction>
</comment>
<evidence type="ECO:0000256" key="10">
    <source>
        <dbReference type="PIRSR" id="PIRSR001589-3"/>
    </source>
</evidence>
<evidence type="ECO:0000256" key="1">
    <source>
        <dbReference type="ARBA" id="ARBA00005187"/>
    </source>
</evidence>
<keyword evidence="8" id="KW-0061">Asparagine biosynthesis</keyword>
<dbReference type="Proteomes" id="UP000488299">
    <property type="component" value="Unassembled WGS sequence"/>
</dbReference>
<accession>A0A7J5TX09</accession>
<dbReference type="EC" id="6.3.5.4" evidence="3"/>
<feature type="site" description="Important for beta-aspartyl-AMP intermediate formation" evidence="10">
    <location>
        <position position="355"/>
    </location>
</feature>
<keyword evidence="8" id="KW-0028">Amino-acid biosynthesis</keyword>
<name>A0A7J5TX09_9BACT</name>
<dbReference type="GO" id="GO:0005829">
    <property type="term" value="C:cytosol"/>
    <property type="evidence" value="ECO:0007669"/>
    <property type="project" value="TreeGrafter"/>
</dbReference>
<keyword evidence="6 8" id="KW-0315">Glutamine amidotransferase</keyword>
<evidence type="ECO:0000256" key="3">
    <source>
        <dbReference type="ARBA" id="ARBA00012737"/>
    </source>
</evidence>
<evidence type="ECO:0000256" key="9">
    <source>
        <dbReference type="PIRSR" id="PIRSR001589-2"/>
    </source>
</evidence>
<evidence type="ECO:0000259" key="11">
    <source>
        <dbReference type="PROSITE" id="PS51278"/>
    </source>
</evidence>
<feature type="binding site" evidence="9">
    <location>
        <position position="254"/>
    </location>
    <ligand>
        <name>ATP</name>
        <dbReference type="ChEBI" id="CHEBI:30616"/>
    </ligand>
</feature>
<dbReference type="AlphaFoldDB" id="A0A7J5TX09"/>
<dbReference type="InterPro" id="IPR017932">
    <property type="entry name" value="GATase_2_dom"/>
</dbReference>
<evidence type="ECO:0000313" key="13">
    <source>
        <dbReference type="Proteomes" id="UP000488299"/>
    </source>
</evidence>
<keyword evidence="4 9" id="KW-0547">Nucleotide-binding</keyword>
<dbReference type="CDD" id="cd01991">
    <property type="entry name" value="Asn_synthase_B_C"/>
    <property type="match status" value="1"/>
</dbReference>
<evidence type="ECO:0000256" key="8">
    <source>
        <dbReference type="PIRSR" id="PIRSR001589-1"/>
    </source>
</evidence>
<evidence type="ECO:0000256" key="6">
    <source>
        <dbReference type="ARBA" id="ARBA00022962"/>
    </source>
</evidence>
<comment type="similarity">
    <text evidence="2">Belongs to the asparagine synthetase family.</text>
</comment>
<feature type="domain" description="Glutamine amidotransferase type-2" evidence="11">
    <location>
        <begin position="2"/>
        <end position="200"/>
    </location>
</feature>
<dbReference type="EMBL" id="WELI01000006">
    <property type="protein sequence ID" value="KAB7729175.1"/>
    <property type="molecule type" value="Genomic_DNA"/>
</dbReference>
<dbReference type="InterPro" id="IPR001962">
    <property type="entry name" value="Asn_synthase"/>
</dbReference>
<gene>
    <name evidence="12" type="primary">asnB</name>
    <name evidence="12" type="ORF">F5984_16155</name>
</gene>
<dbReference type="GO" id="GO:0006529">
    <property type="term" value="P:asparagine biosynthetic process"/>
    <property type="evidence" value="ECO:0007669"/>
    <property type="project" value="UniProtKB-KW"/>
</dbReference>
<reference evidence="12 13" key="1">
    <citation type="submission" date="2019-10" db="EMBL/GenBank/DDBJ databases">
        <title>Rudanella paleaurantiibacter sp. nov., isolated from sludge.</title>
        <authorList>
            <person name="Xu S.Q."/>
        </authorList>
    </citation>
    <scope>NUCLEOTIDE SEQUENCE [LARGE SCALE GENOMIC DNA]</scope>
    <source>
        <strain evidence="12 13">HX-22-17</strain>
    </source>
</reference>
<dbReference type="PANTHER" id="PTHR43284">
    <property type="entry name" value="ASPARAGINE SYNTHETASE (GLUTAMINE-HYDROLYZING)"/>
    <property type="match status" value="1"/>
</dbReference>
<dbReference type="PANTHER" id="PTHR43284:SF1">
    <property type="entry name" value="ASPARAGINE SYNTHETASE"/>
    <property type="match status" value="1"/>
</dbReference>
<evidence type="ECO:0000256" key="7">
    <source>
        <dbReference type="ARBA" id="ARBA00048741"/>
    </source>
</evidence>
<dbReference type="Gene3D" id="3.60.20.10">
    <property type="entry name" value="Glutamine Phosphoribosylpyrophosphate, subunit 1, domain 1"/>
    <property type="match status" value="1"/>
</dbReference>
<dbReference type="InterPro" id="IPR051786">
    <property type="entry name" value="ASN_synthetase/amidase"/>
</dbReference>
<dbReference type="Pfam" id="PF00733">
    <property type="entry name" value="Asn_synthase"/>
    <property type="match status" value="1"/>
</dbReference>
<comment type="pathway">
    <text evidence="1">Amino-acid biosynthesis; L-asparagine biosynthesis; L-asparagine from L-aspartate (L-Gln route): step 1/1.</text>
</comment>
<dbReference type="SUPFAM" id="SSF56235">
    <property type="entry name" value="N-terminal nucleophile aminohydrolases (Ntn hydrolases)"/>
    <property type="match status" value="1"/>
</dbReference>
<keyword evidence="12" id="KW-0436">Ligase</keyword>
<feature type="binding site" evidence="9">
    <location>
        <position position="89"/>
    </location>
    <ligand>
        <name>L-glutamine</name>
        <dbReference type="ChEBI" id="CHEBI:58359"/>
    </ligand>
</feature>
<dbReference type="CDD" id="cd00712">
    <property type="entry name" value="AsnB"/>
    <property type="match status" value="1"/>
</dbReference>
<dbReference type="PROSITE" id="PS51278">
    <property type="entry name" value="GATASE_TYPE_2"/>
    <property type="match status" value="1"/>
</dbReference>
<dbReference type="InterPro" id="IPR006426">
    <property type="entry name" value="Asn_synth_AEB"/>
</dbReference>
<dbReference type="GO" id="GO:0004066">
    <property type="term" value="F:asparagine synthase (glutamine-hydrolyzing) activity"/>
    <property type="evidence" value="ECO:0007669"/>
    <property type="project" value="UniProtKB-EC"/>
</dbReference>
<feature type="active site" description="For GATase activity" evidence="8">
    <location>
        <position position="2"/>
    </location>
</feature>
<organism evidence="12 13">
    <name type="scientific">Rudanella paleaurantiibacter</name>
    <dbReference type="NCBI Taxonomy" id="2614655"/>
    <lineage>
        <taxon>Bacteria</taxon>
        <taxon>Pseudomonadati</taxon>
        <taxon>Bacteroidota</taxon>
        <taxon>Cytophagia</taxon>
        <taxon>Cytophagales</taxon>
        <taxon>Cytophagaceae</taxon>
        <taxon>Rudanella</taxon>
    </lineage>
</organism>
<evidence type="ECO:0000256" key="5">
    <source>
        <dbReference type="ARBA" id="ARBA00022840"/>
    </source>
</evidence>
<dbReference type="SUPFAM" id="SSF52402">
    <property type="entry name" value="Adenine nucleotide alpha hydrolases-like"/>
    <property type="match status" value="1"/>
</dbReference>
<dbReference type="InterPro" id="IPR033738">
    <property type="entry name" value="AsnB_N"/>
</dbReference>
<comment type="caution">
    <text evidence="12">The sequence shown here is derived from an EMBL/GenBank/DDBJ whole genome shotgun (WGS) entry which is preliminary data.</text>
</comment>
<keyword evidence="5 9" id="KW-0067">ATP-binding</keyword>
<dbReference type="RefSeq" id="WP_152125280.1">
    <property type="nucleotide sequence ID" value="NZ_WELI01000006.1"/>
</dbReference>
<proteinExistence type="inferred from homology"/>
<evidence type="ECO:0000256" key="4">
    <source>
        <dbReference type="ARBA" id="ARBA00022741"/>
    </source>
</evidence>
<sequence>MCGIFGTLNYAIPDPESVAAYMRHRGPDEANCLRIGPLTLVHTRLAIQGGEAGQQPMQRGRWVLAFNGEVYNHLELRYRYGLKCQSDSDTETLLHLWERLGELMLPELDGMFALVVFDTLENRLWLARDRFGEKPLYIWQLGSALAFSSELRTLQRYVPIDIHRGTLTRYCRAGYFMPGETPFRDVRLLQPGHLEVLDAYTPKAATVHWWQPAFGMPTHYSAESASDPLSQLRDVLTQSVQQRLDTADGEVGVLLSGGIDSGLITAIAARHRPGIPTFTLAMPGSTYNEAPMARQVARLYQTRHHEIQPPLEQLTDEVLTILPRYGEPFMDSSALPMYWVAKAAREQVPVVLTGDGADELFGGYRRYAAARLGLYTPPNRVGRWVGRLAGVLPFPTHKQSYYSHFYRLLQPFNQSGAGRYLAITTDVLSGYESELIWPGSLYEIETKIEQVATQSPCRQLQWLDMQFLLPADLLKKTDIATMAHSLEARNPFLANAVAELALSLPDSMKVSWRSGGIQTKVLLRRLARGYLPPALVSAPKRGFEVPLRQWVDGPLRPLVYDYLQRPALANQLVRGAFIRQLLEAPRRFAPEKRAKLIWMLLSLEIWYRNLHRHG</sequence>
<keyword evidence="13" id="KW-1185">Reference proteome</keyword>
<dbReference type="NCBIfam" id="TIGR01536">
    <property type="entry name" value="asn_synth_AEB"/>
    <property type="match status" value="1"/>
</dbReference>
<dbReference type="GO" id="GO:0005524">
    <property type="term" value="F:ATP binding"/>
    <property type="evidence" value="ECO:0007669"/>
    <property type="project" value="UniProtKB-KW"/>
</dbReference>
<evidence type="ECO:0000313" key="12">
    <source>
        <dbReference type="EMBL" id="KAB7729175.1"/>
    </source>
</evidence>
<dbReference type="InterPro" id="IPR029055">
    <property type="entry name" value="Ntn_hydrolases_N"/>
</dbReference>
<dbReference type="Pfam" id="PF13537">
    <property type="entry name" value="GATase_7"/>
    <property type="match status" value="1"/>
</dbReference>
<dbReference type="PIRSF" id="PIRSF001589">
    <property type="entry name" value="Asn_synthetase_glu-h"/>
    <property type="match status" value="1"/>
</dbReference>
<dbReference type="Gene3D" id="3.40.50.620">
    <property type="entry name" value="HUPs"/>
    <property type="match status" value="1"/>
</dbReference>